<reference evidence="4 5" key="1">
    <citation type="submission" date="2024-09" db="EMBL/GenBank/DDBJ databases">
        <authorList>
            <person name="Sun Q."/>
            <person name="Mori K."/>
        </authorList>
    </citation>
    <scope>NUCLEOTIDE SEQUENCE [LARGE SCALE GENOMIC DNA]</scope>
    <source>
        <strain evidence="4 5">CCM 7468</strain>
    </source>
</reference>
<evidence type="ECO:0000259" key="3">
    <source>
        <dbReference type="Pfam" id="PF05050"/>
    </source>
</evidence>
<sequence>MAQAQTRYGLMRLPDFEGDMVSRFLHQYGEWAFEEARFIARNVQPGVHLLDIGAYVGTFGLGVALEQSLGKISFVEANLKVIPALQANIDANCNIPSTVTQAVVTSSKDLPRIAHFQEGNLSSMSFIQQDGVKAEIDTPRVISLAELRTELGDFGVIKIDAEGMELDILRSDPDGLCQPGVIFWLECNERPESLELAKAVLDEGFAVYYFAFPSFSDKNFKKNLDPIFPFAFEAGLFCTRGSAPTLDDQMRANGCMLAKVERVEDLRRAMWNTPRWGFREWLGLPLEQVVARAARAIHGETYETFLLDEAGGPAPYPEEREESPLWLRRMESMIGSLAERETAQLAELRRWADESAARAQAAEASTAAALREIARLEEEVERLTDERNLATKVELDLNGQVTHLRRITDSANVRFQQAQAALVRTSALADGRQVLLEAAYATEARLREQLNALAEQKDEPSGTSETRNSGGACESGMA</sequence>
<dbReference type="GO" id="GO:0032259">
    <property type="term" value="P:methylation"/>
    <property type="evidence" value="ECO:0007669"/>
    <property type="project" value="UniProtKB-KW"/>
</dbReference>
<dbReference type="Gene3D" id="3.40.50.150">
    <property type="entry name" value="Vaccinia Virus protein VP39"/>
    <property type="match status" value="1"/>
</dbReference>
<dbReference type="EMBL" id="JBHLVZ010000018">
    <property type="protein sequence ID" value="MFC0385855.1"/>
    <property type="molecule type" value="Genomic_DNA"/>
</dbReference>
<keyword evidence="5" id="KW-1185">Reference proteome</keyword>
<feature type="coiled-coil region" evidence="1">
    <location>
        <begin position="359"/>
        <end position="393"/>
    </location>
</feature>
<dbReference type="RefSeq" id="WP_377049999.1">
    <property type="nucleotide sequence ID" value="NZ_JBHLVZ010000018.1"/>
</dbReference>
<keyword evidence="4" id="KW-0489">Methyltransferase</keyword>
<name>A0ABV6ISZ4_9PROT</name>
<dbReference type="Proteomes" id="UP001589789">
    <property type="component" value="Unassembled WGS sequence"/>
</dbReference>
<evidence type="ECO:0000313" key="4">
    <source>
        <dbReference type="EMBL" id="MFC0385855.1"/>
    </source>
</evidence>
<dbReference type="InterPro" id="IPR029063">
    <property type="entry name" value="SAM-dependent_MTases_sf"/>
</dbReference>
<keyword evidence="4" id="KW-0808">Transferase</keyword>
<dbReference type="SUPFAM" id="SSF53335">
    <property type="entry name" value="S-adenosyl-L-methionine-dependent methyltransferases"/>
    <property type="match status" value="1"/>
</dbReference>
<protein>
    <submittedName>
        <fullName evidence="4">FkbM family methyltransferase</fullName>
    </submittedName>
</protein>
<accession>A0ABV6ISZ4</accession>
<gene>
    <name evidence="4" type="ORF">ACFFIC_09875</name>
</gene>
<comment type="caution">
    <text evidence="4">The sequence shown here is derived from an EMBL/GenBank/DDBJ whole genome shotgun (WGS) entry which is preliminary data.</text>
</comment>
<dbReference type="Pfam" id="PF05050">
    <property type="entry name" value="Methyltransf_21"/>
    <property type="match status" value="1"/>
</dbReference>
<dbReference type="GO" id="GO:0008168">
    <property type="term" value="F:methyltransferase activity"/>
    <property type="evidence" value="ECO:0007669"/>
    <property type="project" value="UniProtKB-KW"/>
</dbReference>
<evidence type="ECO:0000256" key="2">
    <source>
        <dbReference type="SAM" id="MobiDB-lite"/>
    </source>
</evidence>
<dbReference type="InterPro" id="IPR006342">
    <property type="entry name" value="FkbM_mtfrase"/>
</dbReference>
<evidence type="ECO:0000313" key="5">
    <source>
        <dbReference type="Proteomes" id="UP001589789"/>
    </source>
</evidence>
<evidence type="ECO:0000256" key="1">
    <source>
        <dbReference type="SAM" id="Coils"/>
    </source>
</evidence>
<keyword evidence="1" id="KW-0175">Coiled coil</keyword>
<feature type="domain" description="Methyltransferase FkbM" evidence="3">
    <location>
        <begin position="51"/>
        <end position="184"/>
    </location>
</feature>
<proteinExistence type="predicted"/>
<dbReference type="NCBIfam" id="TIGR01444">
    <property type="entry name" value="fkbM_fam"/>
    <property type="match status" value="1"/>
</dbReference>
<feature type="region of interest" description="Disordered" evidence="2">
    <location>
        <begin position="453"/>
        <end position="478"/>
    </location>
</feature>
<organism evidence="4 5">
    <name type="scientific">Muricoccus vinaceus</name>
    <dbReference type="NCBI Taxonomy" id="424704"/>
    <lineage>
        <taxon>Bacteria</taxon>
        <taxon>Pseudomonadati</taxon>
        <taxon>Pseudomonadota</taxon>
        <taxon>Alphaproteobacteria</taxon>
        <taxon>Acetobacterales</taxon>
        <taxon>Roseomonadaceae</taxon>
        <taxon>Muricoccus</taxon>
    </lineage>
</organism>